<gene>
    <name evidence="1" type="ORF">FC23_GL000087</name>
</gene>
<dbReference type="Proteomes" id="UP000051931">
    <property type="component" value="Unassembled WGS sequence"/>
</dbReference>
<proteinExistence type="predicted"/>
<keyword evidence="2" id="KW-1185">Reference proteome</keyword>
<organism evidence="1 2">
    <name type="scientific">Lactobacillus psittaci DSM 15354</name>
    <dbReference type="NCBI Taxonomy" id="1122152"/>
    <lineage>
        <taxon>Bacteria</taxon>
        <taxon>Bacillati</taxon>
        <taxon>Bacillota</taxon>
        <taxon>Bacilli</taxon>
        <taxon>Lactobacillales</taxon>
        <taxon>Lactobacillaceae</taxon>
        <taxon>Lactobacillus</taxon>
    </lineage>
</organism>
<protein>
    <submittedName>
        <fullName evidence="1">Uncharacterized protein</fullName>
    </submittedName>
</protein>
<dbReference type="EMBL" id="AZFB01000001">
    <property type="protein sequence ID" value="KRL63840.1"/>
    <property type="molecule type" value="Genomic_DNA"/>
</dbReference>
<evidence type="ECO:0000313" key="2">
    <source>
        <dbReference type="Proteomes" id="UP000051931"/>
    </source>
</evidence>
<dbReference type="STRING" id="1122152.GCA_000425905_00597"/>
<evidence type="ECO:0000313" key="1">
    <source>
        <dbReference type="EMBL" id="KRL63840.1"/>
    </source>
</evidence>
<dbReference type="RefSeq" id="WP_027824787.1">
    <property type="nucleotide sequence ID" value="NZ_AUEI01000004.1"/>
</dbReference>
<dbReference type="AlphaFoldDB" id="A0A0R1S469"/>
<reference evidence="1 2" key="1">
    <citation type="journal article" date="2015" name="Genome Announc.">
        <title>Expanding the biotechnology potential of lactobacilli through comparative genomics of 213 strains and associated genera.</title>
        <authorList>
            <person name="Sun Z."/>
            <person name="Harris H.M."/>
            <person name="McCann A."/>
            <person name="Guo C."/>
            <person name="Argimon S."/>
            <person name="Zhang W."/>
            <person name="Yang X."/>
            <person name="Jeffery I.B."/>
            <person name="Cooney J.C."/>
            <person name="Kagawa T.F."/>
            <person name="Liu W."/>
            <person name="Song Y."/>
            <person name="Salvetti E."/>
            <person name="Wrobel A."/>
            <person name="Rasinkangas P."/>
            <person name="Parkhill J."/>
            <person name="Rea M.C."/>
            <person name="O'Sullivan O."/>
            <person name="Ritari J."/>
            <person name="Douillard F.P."/>
            <person name="Paul Ross R."/>
            <person name="Yang R."/>
            <person name="Briner A.E."/>
            <person name="Felis G.E."/>
            <person name="de Vos W.M."/>
            <person name="Barrangou R."/>
            <person name="Klaenhammer T.R."/>
            <person name="Caufield P.W."/>
            <person name="Cui Y."/>
            <person name="Zhang H."/>
            <person name="O'Toole P.W."/>
        </authorList>
    </citation>
    <scope>NUCLEOTIDE SEQUENCE [LARGE SCALE GENOMIC DNA]</scope>
    <source>
        <strain evidence="1 2">DSM 15354</strain>
    </source>
</reference>
<accession>A0A0R1S469</accession>
<dbReference type="PATRIC" id="fig|1122152.4.peg.88"/>
<dbReference type="OrthoDB" id="2323404at2"/>
<sequence>MRLIDFLLLIKDLNQNSNLVFLKADKAYPISKIEITSEACVLIPGKEAMQKQKFYFLTKKVKNRQLLVKIQLDHKQELIFGIQIGKPNKVLIK</sequence>
<name>A0A0R1S469_9LACO</name>
<comment type="caution">
    <text evidence="1">The sequence shown here is derived from an EMBL/GenBank/DDBJ whole genome shotgun (WGS) entry which is preliminary data.</text>
</comment>